<organism evidence="4 5">
    <name type="scientific">Aulographum hederae CBS 113979</name>
    <dbReference type="NCBI Taxonomy" id="1176131"/>
    <lineage>
        <taxon>Eukaryota</taxon>
        <taxon>Fungi</taxon>
        <taxon>Dikarya</taxon>
        <taxon>Ascomycota</taxon>
        <taxon>Pezizomycotina</taxon>
        <taxon>Dothideomycetes</taxon>
        <taxon>Pleosporomycetidae</taxon>
        <taxon>Aulographales</taxon>
        <taxon>Aulographaceae</taxon>
    </lineage>
</organism>
<reference evidence="4" key="1">
    <citation type="journal article" date="2020" name="Stud. Mycol.">
        <title>101 Dothideomycetes genomes: a test case for predicting lifestyles and emergence of pathogens.</title>
        <authorList>
            <person name="Haridas S."/>
            <person name="Albert R."/>
            <person name="Binder M."/>
            <person name="Bloem J."/>
            <person name="Labutti K."/>
            <person name="Salamov A."/>
            <person name="Andreopoulos B."/>
            <person name="Baker S."/>
            <person name="Barry K."/>
            <person name="Bills G."/>
            <person name="Bluhm B."/>
            <person name="Cannon C."/>
            <person name="Castanera R."/>
            <person name="Culley D."/>
            <person name="Daum C."/>
            <person name="Ezra D."/>
            <person name="Gonzalez J."/>
            <person name="Henrissat B."/>
            <person name="Kuo A."/>
            <person name="Liang C."/>
            <person name="Lipzen A."/>
            <person name="Lutzoni F."/>
            <person name="Magnuson J."/>
            <person name="Mondo S."/>
            <person name="Nolan M."/>
            <person name="Ohm R."/>
            <person name="Pangilinan J."/>
            <person name="Park H.-J."/>
            <person name="Ramirez L."/>
            <person name="Alfaro M."/>
            <person name="Sun H."/>
            <person name="Tritt A."/>
            <person name="Yoshinaga Y."/>
            <person name="Zwiers L.-H."/>
            <person name="Turgeon B."/>
            <person name="Goodwin S."/>
            <person name="Spatafora J."/>
            <person name="Crous P."/>
            <person name="Grigoriev I."/>
        </authorList>
    </citation>
    <scope>NUCLEOTIDE SEQUENCE</scope>
    <source>
        <strain evidence="4">CBS 113979</strain>
    </source>
</reference>
<evidence type="ECO:0000256" key="1">
    <source>
        <dbReference type="ARBA" id="ARBA00006484"/>
    </source>
</evidence>
<dbReference type="PRINTS" id="PR00080">
    <property type="entry name" value="SDRFAMILY"/>
</dbReference>
<evidence type="ECO:0000313" key="5">
    <source>
        <dbReference type="Proteomes" id="UP000800041"/>
    </source>
</evidence>
<proteinExistence type="inferred from homology"/>
<dbReference type="PANTHER" id="PTHR43976">
    <property type="entry name" value="SHORT CHAIN DEHYDROGENASE"/>
    <property type="match status" value="1"/>
</dbReference>
<keyword evidence="2" id="KW-0560">Oxidoreductase</keyword>
<dbReference type="InterPro" id="IPR036291">
    <property type="entry name" value="NAD(P)-bd_dom_sf"/>
</dbReference>
<accession>A0A6G1GV34</accession>
<name>A0A6G1GV34_9PEZI</name>
<protein>
    <submittedName>
        <fullName evidence="4">NAD(P)-binding protein</fullName>
    </submittedName>
</protein>
<dbReference type="InterPro" id="IPR051911">
    <property type="entry name" value="SDR_oxidoreductase"/>
</dbReference>
<dbReference type="PANTHER" id="PTHR43976:SF16">
    <property type="entry name" value="SHORT-CHAIN DEHYDROGENASE_REDUCTASE FAMILY PROTEIN"/>
    <property type="match status" value="1"/>
</dbReference>
<comment type="similarity">
    <text evidence="1 3">Belongs to the short-chain dehydrogenases/reductases (SDR) family.</text>
</comment>
<dbReference type="GO" id="GO:0016491">
    <property type="term" value="F:oxidoreductase activity"/>
    <property type="evidence" value="ECO:0007669"/>
    <property type="project" value="UniProtKB-KW"/>
</dbReference>
<evidence type="ECO:0000256" key="2">
    <source>
        <dbReference type="ARBA" id="ARBA00023002"/>
    </source>
</evidence>
<dbReference type="Pfam" id="PF00106">
    <property type="entry name" value="adh_short"/>
    <property type="match status" value="1"/>
</dbReference>
<dbReference type="AlphaFoldDB" id="A0A6G1GV34"/>
<dbReference type="PRINTS" id="PR00081">
    <property type="entry name" value="GDHRDH"/>
</dbReference>
<dbReference type="EMBL" id="ML977167">
    <property type="protein sequence ID" value="KAF1984619.1"/>
    <property type="molecule type" value="Genomic_DNA"/>
</dbReference>
<sequence>MPSPSAPKTWLITGCSSGFGRHLVHALLTTTDDKVIATARRIEDLDYIRSIPGGEGRAVAVRLDVTEGFEGVRGAIDGAVRSGSGEGEGGRVDVLVNNAGFVVSGVWEEVSHEETTRQLETNFFGAMKVTRAVLPYMRKARSGVILFMGSISGWHGVGAGGPYSASKFALEGAAKCLAKETAHLNIRTHILVLGQFRTAILSSDKKAGPLTLSTSPSAPASAIPDYNAVKAEMAERHRETHGKQPGDPAKAALRVIDVARLEDLGEGREGRLPFRIPLGTDAVGVMRMKCEETLEMLWRLEGFAGVTGFEGEDGGVVPSYYR</sequence>
<gene>
    <name evidence="4" type="ORF">K402DRAFT_380904</name>
</gene>
<evidence type="ECO:0000256" key="3">
    <source>
        <dbReference type="RuleBase" id="RU000363"/>
    </source>
</evidence>
<dbReference type="CDD" id="cd05374">
    <property type="entry name" value="17beta-HSD-like_SDR_c"/>
    <property type="match status" value="1"/>
</dbReference>
<dbReference type="InterPro" id="IPR002347">
    <property type="entry name" value="SDR_fam"/>
</dbReference>
<dbReference type="Gene3D" id="3.40.50.720">
    <property type="entry name" value="NAD(P)-binding Rossmann-like Domain"/>
    <property type="match status" value="1"/>
</dbReference>
<keyword evidence="5" id="KW-1185">Reference proteome</keyword>
<dbReference type="SUPFAM" id="SSF51735">
    <property type="entry name" value="NAD(P)-binding Rossmann-fold domains"/>
    <property type="match status" value="1"/>
</dbReference>
<evidence type="ECO:0000313" key="4">
    <source>
        <dbReference type="EMBL" id="KAF1984619.1"/>
    </source>
</evidence>
<dbReference type="Proteomes" id="UP000800041">
    <property type="component" value="Unassembled WGS sequence"/>
</dbReference>
<dbReference type="OrthoDB" id="1274115at2759"/>